<protein>
    <recommendedName>
        <fullName evidence="1">DUF4365 domain-containing protein</fullName>
    </recommendedName>
</protein>
<dbReference type="RefSeq" id="WP_055201113.1">
    <property type="nucleotide sequence ID" value="NZ_BTHH01000024.1"/>
</dbReference>
<name>A0A174FQ33_9FIRM</name>
<gene>
    <name evidence="2" type="ORF">ERS852478_03078</name>
</gene>
<evidence type="ECO:0000313" key="3">
    <source>
        <dbReference type="Proteomes" id="UP000095431"/>
    </source>
</evidence>
<dbReference type="Proteomes" id="UP000095431">
    <property type="component" value="Unassembled WGS sequence"/>
</dbReference>
<feature type="domain" description="DUF4365" evidence="1">
    <location>
        <begin position="14"/>
        <end position="148"/>
    </location>
</feature>
<dbReference type="EMBL" id="CYZN01000025">
    <property type="protein sequence ID" value="CUO52372.1"/>
    <property type="molecule type" value="Genomic_DNA"/>
</dbReference>
<proteinExistence type="predicted"/>
<dbReference type="InterPro" id="IPR025375">
    <property type="entry name" value="DUF4365"/>
</dbReference>
<evidence type="ECO:0000313" key="2">
    <source>
        <dbReference type="EMBL" id="CUO52372.1"/>
    </source>
</evidence>
<accession>A0A174FQ33</accession>
<organism evidence="2 3">
    <name type="scientific">Blautia wexlerae</name>
    <dbReference type="NCBI Taxonomy" id="418240"/>
    <lineage>
        <taxon>Bacteria</taxon>
        <taxon>Bacillati</taxon>
        <taxon>Bacillota</taxon>
        <taxon>Clostridia</taxon>
        <taxon>Lachnospirales</taxon>
        <taxon>Lachnospiraceae</taxon>
        <taxon>Blautia</taxon>
    </lineage>
</organism>
<evidence type="ECO:0000259" key="1">
    <source>
        <dbReference type="Pfam" id="PF14280"/>
    </source>
</evidence>
<reference evidence="2 3" key="1">
    <citation type="submission" date="2015-09" db="EMBL/GenBank/DDBJ databases">
        <authorList>
            <consortium name="Pathogen Informatics"/>
        </authorList>
    </citation>
    <scope>NUCLEOTIDE SEQUENCE [LARGE SCALE GENOMIC DNA]</scope>
    <source>
        <strain evidence="2 3">2789STDY5834863</strain>
    </source>
</reference>
<sequence length="313" mass="37126">MNLGSINENDFKESKAVAIAKNIIEENRCFKTFFCEMDKRPNLDGHMSFIYKNQERMIIEVQIKTLPQNYCLSKSRVSKYYYDCDTKVFNVVKENVSLNPVSLILVDTYNKKVFCILLTRQYVAELHVNGKTTKRIYFNDSDEFNNDKFITELLKYNKILNTNTSCHVKVRTIYNILKPRRKLPHIELEHIYDVENYGLVYTHNNILGYLGNFWVNTKGKKYHIYSLYMQDTAYDNSFNQYEYIRLESEKTHIFAYRQSSGTSITDADIVNILYEIAYFKKKDIVFYSSGIPVYVIAGRVIWRLRAEKIEKEW</sequence>
<dbReference type="Pfam" id="PF14280">
    <property type="entry name" value="DUF4365"/>
    <property type="match status" value="1"/>
</dbReference>
<dbReference type="AlphaFoldDB" id="A0A174FQ33"/>